<evidence type="ECO:0000256" key="5">
    <source>
        <dbReference type="ARBA" id="ARBA00022692"/>
    </source>
</evidence>
<dbReference type="SUPFAM" id="SSF90123">
    <property type="entry name" value="ABC transporter transmembrane region"/>
    <property type="match status" value="1"/>
</dbReference>
<keyword evidence="2" id="KW-0813">Transport</keyword>
<dbReference type="InterPro" id="IPR003593">
    <property type="entry name" value="AAA+_ATPase"/>
</dbReference>
<keyword evidence="10 12" id="KW-0472">Membrane</keyword>
<feature type="domain" description="ABC transmembrane type-1" evidence="14">
    <location>
        <begin position="13"/>
        <end position="294"/>
    </location>
</feature>
<dbReference type="Pfam" id="PF00664">
    <property type="entry name" value="ABC_membrane"/>
    <property type="match status" value="1"/>
</dbReference>
<dbReference type="Proteomes" id="UP000255467">
    <property type="component" value="Unassembled WGS sequence"/>
</dbReference>
<comment type="subcellular location">
    <subcellularLocation>
        <location evidence="1">Cell inner membrane</location>
        <topology evidence="1">Multi-pass membrane protein</topology>
    </subcellularLocation>
</comment>
<evidence type="ECO:0000259" key="14">
    <source>
        <dbReference type="PROSITE" id="PS50929"/>
    </source>
</evidence>
<keyword evidence="4" id="KW-0997">Cell inner membrane</keyword>
<evidence type="ECO:0000256" key="7">
    <source>
        <dbReference type="ARBA" id="ARBA00022840"/>
    </source>
</evidence>
<dbReference type="GO" id="GO:0005886">
    <property type="term" value="C:plasma membrane"/>
    <property type="evidence" value="ECO:0007669"/>
    <property type="project" value="UniProtKB-SubCell"/>
</dbReference>
<dbReference type="CDD" id="cd07346">
    <property type="entry name" value="ABC_6TM_exporters"/>
    <property type="match status" value="1"/>
</dbReference>
<accession>A0A379JLJ8</accession>
<dbReference type="InterPro" id="IPR003439">
    <property type="entry name" value="ABC_transporter-like_ATP-bd"/>
</dbReference>
<keyword evidence="8" id="KW-1278">Translocase</keyword>
<evidence type="ECO:0000256" key="1">
    <source>
        <dbReference type="ARBA" id="ARBA00004429"/>
    </source>
</evidence>
<dbReference type="EMBL" id="UGRY01000007">
    <property type="protein sequence ID" value="SUD49388.1"/>
    <property type="molecule type" value="Genomic_DNA"/>
</dbReference>
<dbReference type="InterPro" id="IPR011527">
    <property type="entry name" value="ABC1_TM_dom"/>
</dbReference>
<evidence type="ECO:0000313" key="15">
    <source>
        <dbReference type="EMBL" id="SUD49388.1"/>
    </source>
</evidence>
<dbReference type="GO" id="GO:0034040">
    <property type="term" value="F:ATPase-coupled lipid transmembrane transporter activity"/>
    <property type="evidence" value="ECO:0007669"/>
    <property type="project" value="TreeGrafter"/>
</dbReference>
<dbReference type="SMART" id="SM00382">
    <property type="entry name" value="AAA"/>
    <property type="match status" value="1"/>
</dbReference>
<dbReference type="PROSITE" id="PS50893">
    <property type="entry name" value="ABC_TRANSPORTER_2"/>
    <property type="match status" value="1"/>
</dbReference>
<dbReference type="FunFam" id="3.40.50.300:FF:000221">
    <property type="entry name" value="Multidrug ABC transporter ATP-binding protein"/>
    <property type="match status" value="1"/>
</dbReference>
<name>A0A379JLJ8_9NOCA</name>
<evidence type="ECO:0000256" key="8">
    <source>
        <dbReference type="ARBA" id="ARBA00022967"/>
    </source>
</evidence>
<keyword evidence="16" id="KW-1185">Reference proteome</keyword>
<dbReference type="PROSITE" id="PS00211">
    <property type="entry name" value="ABC_TRANSPORTER_1"/>
    <property type="match status" value="1"/>
</dbReference>
<dbReference type="Gene3D" id="1.20.1560.10">
    <property type="entry name" value="ABC transporter type 1, transmembrane domain"/>
    <property type="match status" value="1"/>
</dbReference>
<evidence type="ECO:0000256" key="11">
    <source>
        <dbReference type="ARBA" id="ARBA00023455"/>
    </source>
</evidence>
<sequence length="565" mass="60015">MRELIQPGRARLLVAIGCQILAAVAGVVPFVAVAELGRRLLAAESPWPPVIAAAIALAARLGLSLLAASLTHYADNDIQLSIRRSIARHLGRVPLGWFDDRGAGDVRKAVGDDVTALHHLVAHAALEIVNALVVPLVCLVYLFWVDWRMAVITLIPLVIGIELYRRTMAGFGAGMRTYNDAMAAISTSAVEFVQGIAVVKAFGQTGRAHRRYRQAADEFCDFFIAWMRRVSSVSAAANLALSPVSMLAVILVGGTVLVTTGHLDAVDLLPFALLGLALSAPLQTLSQSGQAVQTGMRAAADIRALLATPTLPYGTTAPSEHRNGTGGVLRFENVGFSYDGETAALSDIDLELRPGTVTAVVGASGSGKSTLAGLIPRFHDPDTGRITLDGTDIRELSEETLYRSVGFVFQEVRLLRMSVRDNIALPRPTATLAEVADAAQAAAIDERIRALPDGYDTRDAAFSGGEAQRVSIARALLADAPILVLDEATAAVDPESETAIQQGLSRLAAGRTVLVVAHRLGTITEADQIVVLDRGRVAERGTHAELLQRDGRYAAMWATWKGADA</sequence>
<dbReference type="SUPFAM" id="SSF52540">
    <property type="entry name" value="P-loop containing nucleoside triphosphate hydrolases"/>
    <property type="match status" value="1"/>
</dbReference>
<keyword evidence="6" id="KW-0547">Nucleotide-binding</keyword>
<dbReference type="EC" id="3.6.3.-" evidence="15"/>
<feature type="transmembrane region" description="Helical" evidence="12">
    <location>
        <begin position="149"/>
        <end position="165"/>
    </location>
</feature>
<protein>
    <submittedName>
        <fullName evidence="15">Iron import ATP-binding/permease protein IrtA</fullName>
        <ecNumber evidence="15">3.6.3.-</ecNumber>
    </submittedName>
</protein>
<evidence type="ECO:0000256" key="2">
    <source>
        <dbReference type="ARBA" id="ARBA00022448"/>
    </source>
</evidence>
<feature type="transmembrane region" description="Helical" evidence="12">
    <location>
        <begin position="51"/>
        <end position="74"/>
    </location>
</feature>
<reference evidence="15 16" key="1">
    <citation type="submission" date="2018-06" db="EMBL/GenBank/DDBJ databases">
        <authorList>
            <consortium name="Pathogen Informatics"/>
            <person name="Doyle S."/>
        </authorList>
    </citation>
    <scope>NUCLEOTIDE SEQUENCE [LARGE SCALE GENOMIC DNA]</scope>
    <source>
        <strain evidence="15 16">NCTC1934</strain>
    </source>
</reference>
<keyword evidence="7 15" id="KW-0067">ATP-binding</keyword>
<dbReference type="Gene3D" id="3.40.50.300">
    <property type="entry name" value="P-loop containing nucleotide triphosphate hydrolases"/>
    <property type="match status" value="1"/>
</dbReference>
<evidence type="ECO:0000256" key="4">
    <source>
        <dbReference type="ARBA" id="ARBA00022519"/>
    </source>
</evidence>
<dbReference type="InterPro" id="IPR027417">
    <property type="entry name" value="P-loop_NTPase"/>
</dbReference>
<gene>
    <name evidence="15" type="primary">irtA_3</name>
    <name evidence="15" type="ORF">NCTC1934_06741</name>
</gene>
<evidence type="ECO:0000256" key="3">
    <source>
        <dbReference type="ARBA" id="ARBA00022475"/>
    </source>
</evidence>
<evidence type="ECO:0000259" key="13">
    <source>
        <dbReference type="PROSITE" id="PS50893"/>
    </source>
</evidence>
<dbReference type="RefSeq" id="WP_039818861.1">
    <property type="nucleotide sequence ID" value="NZ_UGRY01000007.1"/>
</dbReference>
<dbReference type="InterPro" id="IPR039421">
    <property type="entry name" value="Type_1_exporter"/>
</dbReference>
<keyword evidence="9 12" id="KW-1133">Transmembrane helix</keyword>
<dbReference type="GO" id="GO:0140359">
    <property type="term" value="F:ABC-type transporter activity"/>
    <property type="evidence" value="ECO:0007669"/>
    <property type="project" value="InterPro"/>
</dbReference>
<dbReference type="InterPro" id="IPR036640">
    <property type="entry name" value="ABC1_TM_sf"/>
</dbReference>
<feature type="domain" description="ABC transporter" evidence="13">
    <location>
        <begin position="329"/>
        <end position="559"/>
    </location>
</feature>
<proteinExistence type="inferred from homology"/>
<organism evidence="15 16">
    <name type="scientific">Nocardia otitidiscaviarum</name>
    <dbReference type="NCBI Taxonomy" id="1823"/>
    <lineage>
        <taxon>Bacteria</taxon>
        <taxon>Bacillati</taxon>
        <taxon>Actinomycetota</taxon>
        <taxon>Actinomycetes</taxon>
        <taxon>Mycobacteriales</taxon>
        <taxon>Nocardiaceae</taxon>
        <taxon>Nocardia</taxon>
    </lineage>
</organism>
<comment type="similarity">
    <text evidence="11">Belongs to the ABC transporter superfamily. Siderophore-Fe(3+) uptake transporter (SIUT) (TC 3.A.1.21) family.</text>
</comment>
<feature type="transmembrane region" description="Helical" evidence="12">
    <location>
        <begin position="235"/>
        <end position="256"/>
    </location>
</feature>
<dbReference type="STRING" id="1406858.GCA_000710895_04176"/>
<dbReference type="Pfam" id="PF00005">
    <property type="entry name" value="ABC_tran"/>
    <property type="match status" value="1"/>
</dbReference>
<keyword evidence="15" id="KW-0378">Hydrolase</keyword>
<keyword evidence="3" id="KW-1003">Cell membrane</keyword>
<dbReference type="AlphaFoldDB" id="A0A379JLJ8"/>
<feature type="transmembrane region" description="Helical" evidence="12">
    <location>
        <begin position="12"/>
        <end position="31"/>
    </location>
</feature>
<keyword evidence="5 12" id="KW-0812">Transmembrane</keyword>
<evidence type="ECO:0000256" key="9">
    <source>
        <dbReference type="ARBA" id="ARBA00022989"/>
    </source>
</evidence>
<evidence type="ECO:0000256" key="6">
    <source>
        <dbReference type="ARBA" id="ARBA00022741"/>
    </source>
</evidence>
<dbReference type="PANTHER" id="PTHR24221:SF654">
    <property type="entry name" value="ATP-BINDING CASSETTE SUB-FAMILY B MEMBER 6"/>
    <property type="match status" value="1"/>
</dbReference>
<dbReference type="PANTHER" id="PTHR24221">
    <property type="entry name" value="ATP-BINDING CASSETTE SUB-FAMILY B"/>
    <property type="match status" value="1"/>
</dbReference>
<dbReference type="OrthoDB" id="9806127at2"/>
<dbReference type="GO" id="GO:0016887">
    <property type="term" value="F:ATP hydrolysis activity"/>
    <property type="evidence" value="ECO:0007669"/>
    <property type="project" value="InterPro"/>
</dbReference>
<evidence type="ECO:0000256" key="12">
    <source>
        <dbReference type="SAM" id="Phobius"/>
    </source>
</evidence>
<dbReference type="GO" id="GO:0005524">
    <property type="term" value="F:ATP binding"/>
    <property type="evidence" value="ECO:0007669"/>
    <property type="project" value="UniProtKB-KW"/>
</dbReference>
<evidence type="ECO:0000313" key="16">
    <source>
        <dbReference type="Proteomes" id="UP000255467"/>
    </source>
</evidence>
<dbReference type="PROSITE" id="PS50929">
    <property type="entry name" value="ABC_TM1F"/>
    <property type="match status" value="1"/>
</dbReference>
<evidence type="ECO:0000256" key="10">
    <source>
        <dbReference type="ARBA" id="ARBA00023136"/>
    </source>
</evidence>
<dbReference type="InterPro" id="IPR017871">
    <property type="entry name" value="ABC_transporter-like_CS"/>
</dbReference>